<feature type="region of interest" description="Disordered" evidence="5">
    <location>
        <begin position="1"/>
        <end position="20"/>
    </location>
</feature>
<evidence type="ECO:0000313" key="9">
    <source>
        <dbReference type="Proteomes" id="UP000245202"/>
    </source>
</evidence>
<dbReference type="InterPro" id="IPR012480">
    <property type="entry name" value="Hepar_II_III_C"/>
</dbReference>
<dbReference type="RefSeq" id="WP_108994857.1">
    <property type="nucleotide sequence ID" value="NZ_BDQX01000315.1"/>
</dbReference>
<evidence type="ECO:0000313" key="8">
    <source>
        <dbReference type="EMBL" id="GBG10341.1"/>
    </source>
</evidence>
<name>A0A2R5F334_9BACL</name>
<dbReference type="InterPro" id="IPR008929">
    <property type="entry name" value="Chondroitin_lyas"/>
</dbReference>
<keyword evidence="4" id="KW-0456">Lyase</keyword>
<dbReference type="GO" id="GO:0042597">
    <property type="term" value="C:periplasmic space"/>
    <property type="evidence" value="ECO:0007669"/>
    <property type="project" value="UniProtKB-SubCell"/>
</dbReference>
<dbReference type="AlphaFoldDB" id="A0A2R5F334"/>
<keyword evidence="3" id="KW-0574">Periplasm</keyword>
<evidence type="ECO:0000259" key="7">
    <source>
        <dbReference type="Pfam" id="PF16889"/>
    </source>
</evidence>
<sequence length="730" mass="82986">MGYKDLRHDPHYTQPLPSDESFLREELDLDRPGMEGVRESLNAGDIDGARDAYLALIASGATKRYYFEAADMPELASYSRKRYADDPEAVLALEESELLLKSNFPLFKGRRITFPEGTYDWNGWLFDSSQYQLHLTRFGYLKHLSRAYALTGNEAYARCFNDMMKDFILDNPMPKDGTFRSEHSTWDPLSVGVRLFVLPEPFMALFGSSSFEPEVKMMMIKSFHQHGVYTRNYHASHGNHVCMQLRGLITLSLLLPELKDSRDWLAYGMKELPGYIRQNVYEDGVQFEASPNYHQIVMRDLYELVALLQKLDIPASEYDQTLEKMFDVLMHLMTPDGQLPRFGDTDVLSSHDLRAVMSLGAYMYNRPDFKYLGYEELPFSLLWRVGPDAPEIYGKLEARAPQATAARFPIGGYLISRQDWSGDALYMAARAGVGVAGHAHADTLSVIALAGGRELLVDSGIGLFEWNKERKYVLSTRAHNTVVVDGGDQHVRSAHWNTPQTAPCRIWDFRSTERYDYWFASHYGYTRYDDPVIHSRKVLFVKNRYWLIVDLFEAREQHVYEQYFHLPPGAATADFGRGRVRTDREDGGNVLLAYPELDSAQLALEPGLYFLQGQYHAKPVAKRTLKATGRAVMETVVLPYGPAKPKLELSRISAFSEGAELDRLDATAIRITGDGWTDDICLDHRGLRVADYLDHTGNPVTEGLLPKPTIREIEYGGRRGVDDVLLHSLT</sequence>
<evidence type="ECO:0000256" key="2">
    <source>
        <dbReference type="ARBA" id="ARBA00022729"/>
    </source>
</evidence>
<feature type="domain" description="Heparin-sulfate lyase N-terminal" evidence="7">
    <location>
        <begin position="25"/>
        <end position="364"/>
    </location>
</feature>
<dbReference type="Proteomes" id="UP000245202">
    <property type="component" value="Unassembled WGS sequence"/>
</dbReference>
<dbReference type="EMBL" id="BDQX01000315">
    <property type="protein sequence ID" value="GBG10341.1"/>
    <property type="molecule type" value="Genomic_DNA"/>
</dbReference>
<comment type="caution">
    <text evidence="8">The sequence shown here is derived from an EMBL/GenBank/DDBJ whole genome shotgun (WGS) entry which is preliminary data.</text>
</comment>
<evidence type="ECO:0000256" key="5">
    <source>
        <dbReference type="SAM" id="MobiDB-lite"/>
    </source>
</evidence>
<dbReference type="PANTHER" id="PTHR39210:SF1">
    <property type="entry name" value="HEPARIN-SULFATE LYASE"/>
    <property type="match status" value="1"/>
</dbReference>
<accession>A0A2R5F334</accession>
<feature type="compositionally biased region" description="Basic and acidic residues" evidence="5">
    <location>
        <begin position="1"/>
        <end position="11"/>
    </location>
</feature>
<keyword evidence="2" id="KW-0732">Signal</keyword>
<dbReference type="PANTHER" id="PTHR39210">
    <property type="entry name" value="HEPARIN-SULFATE LYASE"/>
    <property type="match status" value="1"/>
</dbReference>
<feature type="domain" description="Heparinase II/III-like C-terminal" evidence="6">
    <location>
        <begin position="402"/>
        <end position="631"/>
    </location>
</feature>
<dbReference type="SUPFAM" id="SSF48230">
    <property type="entry name" value="Chondroitin AC/alginate lyase"/>
    <property type="match status" value="1"/>
</dbReference>
<evidence type="ECO:0000259" key="6">
    <source>
        <dbReference type="Pfam" id="PF07940"/>
    </source>
</evidence>
<dbReference type="GO" id="GO:0016829">
    <property type="term" value="F:lyase activity"/>
    <property type="evidence" value="ECO:0007669"/>
    <property type="project" value="UniProtKB-KW"/>
</dbReference>
<dbReference type="Gene3D" id="1.50.10.100">
    <property type="entry name" value="Chondroitin AC/alginate lyase"/>
    <property type="match status" value="1"/>
</dbReference>
<proteinExistence type="predicted"/>
<dbReference type="InterPro" id="IPR031680">
    <property type="entry name" value="Hepar_II_III_N"/>
</dbReference>
<reference evidence="8 9" key="1">
    <citation type="submission" date="2017-08" db="EMBL/GenBank/DDBJ databases">
        <title>Substantial Increase in Enzyme Production by Combined Drug-Resistance Mutations in Paenibacillus agaridevorans.</title>
        <authorList>
            <person name="Tanaka Y."/>
            <person name="Funane K."/>
            <person name="Hosaka T."/>
            <person name="Shiwa Y."/>
            <person name="Fujita N."/>
            <person name="Miyazaki T."/>
            <person name="Yoshikawa H."/>
            <person name="Murakami K."/>
            <person name="Kasahara K."/>
            <person name="Inaoka T."/>
            <person name="Hiraga Y."/>
            <person name="Ochi K."/>
        </authorList>
    </citation>
    <scope>NUCLEOTIDE SEQUENCE [LARGE SCALE GENOMIC DNA]</scope>
    <source>
        <strain evidence="8 9">T-3040</strain>
    </source>
</reference>
<dbReference type="Pfam" id="PF07940">
    <property type="entry name" value="Hepar_II_III_C"/>
    <property type="match status" value="1"/>
</dbReference>
<comment type="subcellular location">
    <subcellularLocation>
        <location evidence="1">Periplasm</location>
    </subcellularLocation>
</comment>
<organism evidence="8 9">
    <name type="scientific">Paenibacillus agaridevorans</name>
    <dbReference type="NCBI Taxonomy" id="171404"/>
    <lineage>
        <taxon>Bacteria</taxon>
        <taxon>Bacillati</taxon>
        <taxon>Bacillota</taxon>
        <taxon>Bacilli</taxon>
        <taxon>Bacillales</taxon>
        <taxon>Paenibacillaceae</taxon>
        <taxon>Paenibacillus</taxon>
    </lineage>
</organism>
<dbReference type="Gene3D" id="2.70.98.70">
    <property type="match status" value="1"/>
</dbReference>
<evidence type="ECO:0000256" key="3">
    <source>
        <dbReference type="ARBA" id="ARBA00022764"/>
    </source>
</evidence>
<keyword evidence="9" id="KW-1185">Reference proteome</keyword>
<protein>
    <submittedName>
        <fullName evidence="8">Uncharacterized protein</fullName>
    </submittedName>
</protein>
<evidence type="ECO:0000256" key="1">
    <source>
        <dbReference type="ARBA" id="ARBA00004418"/>
    </source>
</evidence>
<gene>
    <name evidence="8" type="ORF">PAT3040_05070</name>
</gene>
<dbReference type="Pfam" id="PF16889">
    <property type="entry name" value="Hepar_II_III_N"/>
    <property type="match status" value="1"/>
</dbReference>
<evidence type="ECO:0000256" key="4">
    <source>
        <dbReference type="ARBA" id="ARBA00023239"/>
    </source>
</evidence>